<evidence type="ECO:0000259" key="1">
    <source>
        <dbReference type="Pfam" id="PF07833"/>
    </source>
</evidence>
<reference evidence="2 3" key="1">
    <citation type="submission" date="2018-09" db="EMBL/GenBank/DDBJ databases">
        <title>Cohnella cavernae sp. nov., isolated from a karst cave.</title>
        <authorList>
            <person name="Zhu H."/>
        </authorList>
    </citation>
    <scope>NUCLEOTIDE SEQUENCE [LARGE SCALE GENOMIC DNA]</scope>
    <source>
        <strain evidence="2 3">K2E09-144</strain>
    </source>
</reference>
<dbReference type="Proteomes" id="UP000266340">
    <property type="component" value="Unassembled WGS sequence"/>
</dbReference>
<feature type="domain" description="Copper amine oxidase-like N-terminal" evidence="1">
    <location>
        <begin position="69"/>
        <end position="106"/>
    </location>
</feature>
<dbReference type="SUPFAM" id="SSF55383">
    <property type="entry name" value="Copper amine oxidase, domain N"/>
    <property type="match status" value="1"/>
</dbReference>
<proteinExistence type="predicted"/>
<dbReference type="AlphaFoldDB" id="A0A398CQH3"/>
<dbReference type="InterPro" id="IPR012854">
    <property type="entry name" value="Cu_amine_oxidase-like_N"/>
</dbReference>
<gene>
    <name evidence="2" type="ORF">D3H35_04415</name>
</gene>
<dbReference type="InterPro" id="IPR036582">
    <property type="entry name" value="Mao_N_sf"/>
</dbReference>
<sequence>MWRLSEVKRLKTKQGFVTAMLVAALSVSVPMNVFGAGALTEIKVFLNTGIKVIVEGKSFNPALEDGTKLVPITYKGSTYLPLRAVAEATGLKVSWDPNTSTAYLGKVEGDIAKEETSYIRASSEFVYNGEATYRLSSRTPEQLTTDDGTVFGFGYVTGGSRSVTIEVETKFAYSKFKAKIWSADSLTKDDLKIEIRDENNISVKELKVKNGGITELELDIKDTNALRIYVQGDKSIIGEPMLRK</sequence>
<organism evidence="2 3">
    <name type="scientific">Cohnella faecalis</name>
    <dbReference type="NCBI Taxonomy" id="2315694"/>
    <lineage>
        <taxon>Bacteria</taxon>
        <taxon>Bacillati</taxon>
        <taxon>Bacillota</taxon>
        <taxon>Bacilli</taxon>
        <taxon>Bacillales</taxon>
        <taxon>Paenibacillaceae</taxon>
        <taxon>Cohnella</taxon>
    </lineage>
</organism>
<evidence type="ECO:0000313" key="3">
    <source>
        <dbReference type="Proteomes" id="UP000266340"/>
    </source>
</evidence>
<name>A0A398CQH3_9BACL</name>
<accession>A0A398CQH3</accession>
<evidence type="ECO:0000313" key="2">
    <source>
        <dbReference type="EMBL" id="RIE04732.1"/>
    </source>
</evidence>
<dbReference type="EMBL" id="QXJM01000023">
    <property type="protein sequence ID" value="RIE04732.1"/>
    <property type="molecule type" value="Genomic_DNA"/>
</dbReference>
<protein>
    <recommendedName>
        <fullName evidence="1">Copper amine oxidase-like N-terminal domain-containing protein</fullName>
    </recommendedName>
</protein>
<dbReference type="Pfam" id="PF07833">
    <property type="entry name" value="Cu_amine_oxidN1"/>
    <property type="match status" value="1"/>
</dbReference>
<keyword evidence="3" id="KW-1185">Reference proteome</keyword>
<comment type="caution">
    <text evidence="2">The sequence shown here is derived from an EMBL/GenBank/DDBJ whole genome shotgun (WGS) entry which is preliminary data.</text>
</comment>